<dbReference type="AlphaFoldDB" id="A0A9N8W0U3"/>
<organism evidence="1 2">
    <name type="scientific">Paraglomus occultum</name>
    <dbReference type="NCBI Taxonomy" id="144539"/>
    <lineage>
        <taxon>Eukaryota</taxon>
        <taxon>Fungi</taxon>
        <taxon>Fungi incertae sedis</taxon>
        <taxon>Mucoromycota</taxon>
        <taxon>Glomeromycotina</taxon>
        <taxon>Glomeromycetes</taxon>
        <taxon>Paraglomerales</taxon>
        <taxon>Paraglomeraceae</taxon>
        <taxon>Paraglomus</taxon>
    </lineage>
</organism>
<dbReference type="Proteomes" id="UP000789572">
    <property type="component" value="Unassembled WGS sequence"/>
</dbReference>
<gene>
    <name evidence="1" type="ORF">POCULU_LOCUS850</name>
</gene>
<comment type="caution">
    <text evidence="1">The sequence shown here is derived from an EMBL/GenBank/DDBJ whole genome shotgun (WGS) entry which is preliminary data.</text>
</comment>
<sequence length="45" mass="5029">MLFLLPALPTYDRAAMQFRIIELQVGNTGGGICWLVNVLRTANNH</sequence>
<keyword evidence="2" id="KW-1185">Reference proteome</keyword>
<name>A0A9N8W0U3_9GLOM</name>
<protein>
    <submittedName>
        <fullName evidence="1">6616_t:CDS:1</fullName>
    </submittedName>
</protein>
<evidence type="ECO:0000313" key="1">
    <source>
        <dbReference type="EMBL" id="CAG8467067.1"/>
    </source>
</evidence>
<proteinExistence type="predicted"/>
<evidence type="ECO:0000313" key="2">
    <source>
        <dbReference type="Proteomes" id="UP000789572"/>
    </source>
</evidence>
<reference evidence="1" key="1">
    <citation type="submission" date="2021-06" db="EMBL/GenBank/DDBJ databases">
        <authorList>
            <person name="Kallberg Y."/>
            <person name="Tangrot J."/>
            <person name="Rosling A."/>
        </authorList>
    </citation>
    <scope>NUCLEOTIDE SEQUENCE</scope>
    <source>
        <strain evidence="1">IA702</strain>
    </source>
</reference>
<dbReference type="EMBL" id="CAJVPJ010000051">
    <property type="protein sequence ID" value="CAG8467067.1"/>
    <property type="molecule type" value="Genomic_DNA"/>
</dbReference>
<accession>A0A9N8W0U3</accession>